<comment type="caution">
    <text evidence="2">The sequence shown here is derived from an EMBL/GenBank/DDBJ whole genome shotgun (WGS) entry which is preliminary data.</text>
</comment>
<sequence>MVATVSSMQVLLFILNLASFVLAQNATTSSIPSFTTSNLTTSKTVIGPLTILITSTPGGGVETVTTFITSGGYPNTTQLPSALDTPGPTSAPPAFTSTVNTPNGPAASTPTLLSAASSMSLKILPAMGTIMAFLVGMCVV</sequence>
<dbReference type="EMBL" id="SNSC02000021">
    <property type="protein sequence ID" value="TID15271.1"/>
    <property type="molecule type" value="Genomic_DNA"/>
</dbReference>
<evidence type="ECO:0000313" key="2">
    <source>
        <dbReference type="EMBL" id="TID15271.1"/>
    </source>
</evidence>
<keyword evidence="1" id="KW-0732">Signal</keyword>
<feature type="chain" id="PRO_5021503767" evidence="1">
    <location>
        <begin position="24"/>
        <end position="140"/>
    </location>
</feature>
<keyword evidence="3" id="KW-1185">Reference proteome</keyword>
<name>A0A4Z1NKN1_9PEZI</name>
<dbReference type="AlphaFoldDB" id="A0A4Z1NKN1"/>
<protein>
    <submittedName>
        <fullName evidence="2">Uncharacterized protein</fullName>
    </submittedName>
</protein>
<evidence type="ECO:0000256" key="1">
    <source>
        <dbReference type="SAM" id="SignalP"/>
    </source>
</evidence>
<evidence type="ECO:0000313" key="3">
    <source>
        <dbReference type="Proteomes" id="UP000298493"/>
    </source>
</evidence>
<reference evidence="2 3" key="1">
    <citation type="submission" date="2019-04" db="EMBL/GenBank/DDBJ databases">
        <title>High contiguity whole genome sequence and gene annotation resource for two Venturia nashicola isolates.</title>
        <authorList>
            <person name="Prokchorchik M."/>
            <person name="Won K."/>
            <person name="Lee Y."/>
            <person name="Choi E.D."/>
            <person name="Segonzac C."/>
            <person name="Sohn K.H."/>
        </authorList>
    </citation>
    <scope>NUCLEOTIDE SEQUENCE [LARGE SCALE GENOMIC DNA]</scope>
    <source>
        <strain evidence="2 3">PRI2</strain>
    </source>
</reference>
<dbReference type="Proteomes" id="UP000298493">
    <property type="component" value="Unassembled WGS sequence"/>
</dbReference>
<proteinExistence type="predicted"/>
<accession>A0A4Z1NKN1</accession>
<organism evidence="2 3">
    <name type="scientific">Venturia nashicola</name>
    <dbReference type="NCBI Taxonomy" id="86259"/>
    <lineage>
        <taxon>Eukaryota</taxon>
        <taxon>Fungi</taxon>
        <taxon>Dikarya</taxon>
        <taxon>Ascomycota</taxon>
        <taxon>Pezizomycotina</taxon>
        <taxon>Dothideomycetes</taxon>
        <taxon>Pleosporomycetidae</taxon>
        <taxon>Venturiales</taxon>
        <taxon>Venturiaceae</taxon>
        <taxon>Venturia</taxon>
    </lineage>
</organism>
<gene>
    <name evidence="2" type="ORF">E6O75_ATG08524</name>
</gene>
<feature type="signal peptide" evidence="1">
    <location>
        <begin position="1"/>
        <end position="23"/>
    </location>
</feature>
<dbReference type="OrthoDB" id="3937365at2759"/>